<dbReference type="Gene3D" id="1.20.1250.20">
    <property type="entry name" value="MFS general substrate transporter like domains"/>
    <property type="match status" value="2"/>
</dbReference>
<dbReference type="InterPro" id="IPR050382">
    <property type="entry name" value="MFS_Na/Anion_cotransporter"/>
</dbReference>
<accession>A0A381Z4R6</accession>
<feature type="domain" description="Major facilitator superfamily (MFS) profile" evidence="6">
    <location>
        <begin position="8"/>
        <end position="413"/>
    </location>
</feature>
<proteinExistence type="predicted"/>
<evidence type="ECO:0000256" key="4">
    <source>
        <dbReference type="ARBA" id="ARBA00023136"/>
    </source>
</evidence>
<dbReference type="InterPro" id="IPR020846">
    <property type="entry name" value="MFS_dom"/>
</dbReference>
<dbReference type="PROSITE" id="PS50850">
    <property type="entry name" value="MFS"/>
    <property type="match status" value="1"/>
</dbReference>
<evidence type="ECO:0000256" key="1">
    <source>
        <dbReference type="ARBA" id="ARBA00004141"/>
    </source>
</evidence>
<feature type="transmembrane region" description="Helical" evidence="5">
    <location>
        <begin position="166"/>
        <end position="184"/>
    </location>
</feature>
<dbReference type="PANTHER" id="PTHR11662:SF399">
    <property type="entry name" value="FI19708P1-RELATED"/>
    <property type="match status" value="1"/>
</dbReference>
<dbReference type="SUPFAM" id="SSF103473">
    <property type="entry name" value="MFS general substrate transporter"/>
    <property type="match status" value="1"/>
</dbReference>
<feature type="transmembrane region" description="Helical" evidence="5">
    <location>
        <begin position="134"/>
        <end position="154"/>
    </location>
</feature>
<feature type="transmembrane region" description="Helical" evidence="5">
    <location>
        <begin position="326"/>
        <end position="347"/>
    </location>
</feature>
<dbReference type="EMBL" id="UINC01019852">
    <property type="protein sequence ID" value="SVA83931.1"/>
    <property type="molecule type" value="Genomic_DNA"/>
</dbReference>
<feature type="transmembrane region" description="Helical" evidence="5">
    <location>
        <begin position="301"/>
        <end position="320"/>
    </location>
</feature>
<keyword evidence="4 5" id="KW-0472">Membrane</keyword>
<keyword evidence="2 5" id="KW-0812">Transmembrane</keyword>
<dbReference type="InterPro" id="IPR036259">
    <property type="entry name" value="MFS_trans_sf"/>
</dbReference>
<evidence type="ECO:0000256" key="5">
    <source>
        <dbReference type="SAM" id="Phobius"/>
    </source>
</evidence>
<dbReference type="InterPro" id="IPR011701">
    <property type="entry name" value="MFS"/>
</dbReference>
<evidence type="ECO:0000259" key="6">
    <source>
        <dbReference type="PROSITE" id="PS50850"/>
    </source>
</evidence>
<evidence type="ECO:0000256" key="3">
    <source>
        <dbReference type="ARBA" id="ARBA00022989"/>
    </source>
</evidence>
<name>A0A381Z4R6_9ZZZZ</name>
<reference evidence="7" key="1">
    <citation type="submission" date="2018-05" db="EMBL/GenBank/DDBJ databases">
        <authorList>
            <person name="Lanie J.A."/>
            <person name="Ng W.-L."/>
            <person name="Kazmierczak K.M."/>
            <person name="Andrzejewski T.M."/>
            <person name="Davidsen T.M."/>
            <person name="Wayne K.J."/>
            <person name="Tettelin H."/>
            <person name="Glass J.I."/>
            <person name="Rusch D."/>
            <person name="Podicherti R."/>
            <person name="Tsui H.-C.T."/>
            <person name="Winkler M.E."/>
        </authorList>
    </citation>
    <scope>NUCLEOTIDE SEQUENCE</scope>
</reference>
<feature type="transmembrane region" description="Helical" evidence="5">
    <location>
        <begin position="45"/>
        <end position="66"/>
    </location>
</feature>
<evidence type="ECO:0000313" key="7">
    <source>
        <dbReference type="EMBL" id="SVA83931.1"/>
    </source>
</evidence>
<comment type="subcellular location">
    <subcellularLocation>
        <location evidence="1">Membrane</location>
        <topology evidence="1">Multi-pass membrane protein</topology>
    </subcellularLocation>
</comment>
<evidence type="ECO:0000256" key="2">
    <source>
        <dbReference type="ARBA" id="ARBA00022692"/>
    </source>
</evidence>
<dbReference type="AlphaFoldDB" id="A0A381Z4R6"/>
<feature type="non-terminal residue" evidence="7">
    <location>
        <position position="1"/>
    </location>
</feature>
<sequence length="426" mass="45770">VTIARYKVVLGLCVAASLAYICRNSISVAESTIRSDLDLTKQQTGWIMAMFSLPYALAQIPSGGLVQRFGTRTCLPLFAIAWSAATFLLGKANGWMLLATARIGQGISQAGIFPASTHTISQWFPATERAFPNGALGAFMSLGGAAGMGLAGFLVANPDIGWRGMYFIFSVPGLLFAGLFWFWFRNQPSEHKAVNAAELTHITKEQEKTDIGDDPTPWKHLFASPATWWICGQQFCRAAAQIFFSSWFATYLQETRGVSIKESGLYSMLPLFALVAGTLVGGRVIDLIFQRTGSLRASRQGVACGSLVICALLIAVAFLAKGAPAAVALVSAGVFFAGTAGPSGYTITIDMGGRHVAPLFSTMNMIGNFGALAFIAGTPYMEQYVGWTGVMAMFCSLFLVAAFCWWRLDSSGTVFDQSLLHPKENS</sequence>
<feature type="transmembrane region" description="Helical" evidence="5">
    <location>
        <begin position="359"/>
        <end position="378"/>
    </location>
</feature>
<protein>
    <recommendedName>
        <fullName evidence="6">Major facilitator superfamily (MFS) profile domain-containing protein</fullName>
    </recommendedName>
</protein>
<dbReference type="GO" id="GO:0016020">
    <property type="term" value="C:membrane"/>
    <property type="evidence" value="ECO:0007669"/>
    <property type="project" value="UniProtKB-SubCell"/>
</dbReference>
<dbReference type="GO" id="GO:0022857">
    <property type="term" value="F:transmembrane transporter activity"/>
    <property type="evidence" value="ECO:0007669"/>
    <property type="project" value="InterPro"/>
</dbReference>
<dbReference type="Pfam" id="PF07690">
    <property type="entry name" value="MFS_1"/>
    <property type="match status" value="1"/>
</dbReference>
<keyword evidence="3 5" id="KW-1133">Transmembrane helix</keyword>
<gene>
    <name evidence="7" type="ORF">METZ01_LOCUS136785</name>
</gene>
<feature type="transmembrane region" description="Helical" evidence="5">
    <location>
        <begin position="384"/>
        <end position="406"/>
    </location>
</feature>
<feature type="transmembrane region" description="Helical" evidence="5">
    <location>
        <begin position="265"/>
        <end position="289"/>
    </location>
</feature>
<organism evidence="7">
    <name type="scientific">marine metagenome</name>
    <dbReference type="NCBI Taxonomy" id="408172"/>
    <lineage>
        <taxon>unclassified sequences</taxon>
        <taxon>metagenomes</taxon>
        <taxon>ecological metagenomes</taxon>
    </lineage>
</organism>
<dbReference type="PANTHER" id="PTHR11662">
    <property type="entry name" value="SOLUTE CARRIER FAMILY 17"/>
    <property type="match status" value="1"/>
</dbReference>